<proteinExistence type="predicted"/>
<dbReference type="OrthoDB" id="1725706at2"/>
<organism evidence="1">
    <name type="scientific">Desulfitobacterium hafniense</name>
    <name type="common">Desulfitobacterium frappieri</name>
    <dbReference type="NCBI Taxonomy" id="49338"/>
    <lineage>
        <taxon>Bacteria</taxon>
        <taxon>Bacillati</taxon>
        <taxon>Bacillota</taxon>
        <taxon>Clostridia</taxon>
        <taxon>Eubacteriales</taxon>
        <taxon>Desulfitobacteriaceae</taxon>
        <taxon>Desulfitobacterium</taxon>
    </lineage>
</organism>
<protein>
    <recommendedName>
        <fullName evidence="4">YcfA-like protein</fullName>
    </recommendedName>
</protein>
<evidence type="ECO:0000313" key="2">
    <source>
        <dbReference type="EMBL" id="KTE89500.1"/>
    </source>
</evidence>
<reference evidence="2 3" key="2">
    <citation type="submission" date="2015-12" db="EMBL/GenBank/DDBJ databases">
        <title>Draft Genome Sequence of Desulfitobacterium hafniense Strain DH, a Sulfate-reducing Bacterium Isolated from Paddy Soils.</title>
        <authorList>
            <person name="Bao P."/>
            <person name="Zhang X."/>
            <person name="Li G."/>
        </authorList>
    </citation>
    <scope>NUCLEOTIDE SEQUENCE [LARGE SCALE GENOMIC DNA]</scope>
    <source>
        <strain evidence="2 3">DH</strain>
    </source>
</reference>
<evidence type="ECO:0000313" key="1">
    <source>
        <dbReference type="EMBL" id="CDX03766.1"/>
    </source>
</evidence>
<dbReference type="EMBL" id="LOCK01000072">
    <property type="protein sequence ID" value="KTE89500.1"/>
    <property type="molecule type" value="Genomic_DNA"/>
</dbReference>
<dbReference type="EMBL" id="LK996017">
    <property type="protein sequence ID" value="CDX03766.1"/>
    <property type="molecule type" value="Genomic_DNA"/>
</dbReference>
<dbReference type="AlphaFoldDB" id="A0A098B7D4"/>
<reference evidence="1" key="1">
    <citation type="submission" date="2014-07" db="EMBL/GenBank/DDBJ databases">
        <authorList>
            <person name="Hornung V.Bastian."/>
        </authorList>
    </citation>
    <scope>NUCLEOTIDE SEQUENCE</scope>
    <source>
        <strain evidence="1">PCE-S</strain>
    </source>
</reference>
<dbReference type="Proteomes" id="UP000054623">
    <property type="component" value="Unassembled WGS sequence"/>
</dbReference>
<name>A0A098B7D4_DESHA</name>
<evidence type="ECO:0008006" key="4">
    <source>
        <dbReference type="Google" id="ProtNLM"/>
    </source>
</evidence>
<gene>
    <name evidence="2" type="ORF">AT727_11740</name>
    <name evidence="1" type="ORF">DPCES_3880</name>
</gene>
<dbReference type="RefSeq" id="WP_015943656.1">
    <property type="nucleotide sequence ID" value="NZ_JAYFNZ010000042.1"/>
</dbReference>
<dbReference type="PATRIC" id="fig|49338.4.peg.4171"/>
<evidence type="ECO:0000313" key="3">
    <source>
        <dbReference type="Proteomes" id="UP000054623"/>
    </source>
</evidence>
<accession>A0A098B7D4</accession>
<sequence>MAPKFGDLKRFCDKNGWIMVLNTDHWYYEKVLNDGTLLRTKISHAVSKEIPQNLWDRILRKQLHITEKDFWKGL</sequence>